<dbReference type="InterPro" id="IPR019159">
    <property type="entry name" value="CCDC93_CC"/>
</dbReference>
<evidence type="ECO:0000313" key="8">
    <source>
        <dbReference type="Proteomes" id="UP000478052"/>
    </source>
</evidence>
<gene>
    <name evidence="7" type="ORF">FWK35_00012754</name>
</gene>
<reference evidence="7 8" key="1">
    <citation type="submission" date="2019-08" db="EMBL/GenBank/DDBJ databases">
        <title>Whole genome of Aphis craccivora.</title>
        <authorList>
            <person name="Voronova N.V."/>
            <person name="Shulinski R.S."/>
            <person name="Bandarenka Y.V."/>
            <person name="Zhorov D.G."/>
            <person name="Warner D."/>
        </authorList>
    </citation>
    <scope>NUCLEOTIDE SEQUENCE [LARGE SCALE GENOMIC DNA]</scope>
    <source>
        <strain evidence="7">180601</strain>
        <tissue evidence="7">Whole Body</tissue>
    </source>
</reference>
<evidence type="ECO:0000256" key="1">
    <source>
        <dbReference type="ARBA" id="ARBA00007219"/>
    </source>
</evidence>
<keyword evidence="3 4" id="KW-0175">Coiled coil</keyword>
<evidence type="ECO:0000259" key="6">
    <source>
        <dbReference type="Pfam" id="PF21673"/>
    </source>
</evidence>
<comment type="similarity">
    <text evidence="1">Belongs to the CCDC93 family.</text>
</comment>
<feature type="domain" description="CCDC93 N-terminal" evidence="6">
    <location>
        <begin position="46"/>
        <end position="152"/>
    </location>
</feature>
<dbReference type="PANTHER" id="PTHR16441">
    <property type="entry name" value="FIDIPIDINE"/>
    <property type="match status" value="1"/>
</dbReference>
<evidence type="ECO:0000256" key="3">
    <source>
        <dbReference type="ARBA" id="ARBA00023054"/>
    </source>
</evidence>
<dbReference type="InterPro" id="IPR039116">
    <property type="entry name" value="CCDC93"/>
</dbReference>
<evidence type="ECO:0000256" key="2">
    <source>
        <dbReference type="ARBA" id="ARBA00016765"/>
    </source>
</evidence>
<name>A0A6G0ZKP1_APHCR</name>
<dbReference type="AlphaFoldDB" id="A0A6G0ZKP1"/>
<dbReference type="EMBL" id="VUJU01000269">
    <property type="protein sequence ID" value="KAF0771641.1"/>
    <property type="molecule type" value="Genomic_DNA"/>
</dbReference>
<dbReference type="Pfam" id="PF21673">
    <property type="entry name" value="CCDC93_N"/>
    <property type="match status" value="1"/>
</dbReference>
<dbReference type="PANTHER" id="PTHR16441:SF0">
    <property type="entry name" value="COILED-COIL DOMAIN-CONTAINING PROTEIN 93"/>
    <property type="match status" value="1"/>
</dbReference>
<comment type="caution">
    <text evidence="7">The sequence shown here is derived from an EMBL/GenBank/DDBJ whole genome shotgun (WGS) entry which is preliminary data.</text>
</comment>
<keyword evidence="8" id="KW-1185">Reference proteome</keyword>
<dbReference type="Proteomes" id="UP000478052">
    <property type="component" value="Unassembled WGS sequence"/>
</dbReference>
<proteinExistence type="inferred from homology"/>
<feature type="coiled-coil region" evidence="4">
    <location>
        <begin position="482"/>
        <end position="540"/>
    </location>
</feature>
<dbReference type="Pfam" id="PF09762">
    <property type="entry name" value="CCDC93_CC"/>
    <property type="match status" value="1"/>
</dbReference>
<dbReference type="OrthoDB" id="16092at2759"/>
<dbReference type="InterPro" id="IPR048747">
    <property type="entry name" value="CCDC93_N"/>
</dbReference>
<evidence type="ECO:0000259" key="5">
    <source>
        <dbReference type="Pfam" id="PF09762"/>
    </source>
</evidence>
<feature type="domain" description="CCDC93 coiled-coil" evidence="5">
    <location>
        <begin position="257"/>
        <end position="533"/>
    </location>
</feature>
<dbReference type="GO" id="GO:0006893">
    <property type="term" value="P:Golgi to plasma membrane transport"/>
    <property type="evidence" value="ECO:0007669"/>
    <property type="project" value="TreeGrafter"/>
</dbReference>
<protein>
    <recommendedName>
        <fullName evidence="2">Coiled-coil domain-containing protein 93</fullName>
    </recommendedName>
</protein>
<evidence type="ECO:0000256" key="4">
    <source>
        <dbReference type="SAM" id="Coils"/>
    </source>
</evidence>
<evidence type="ECO:0000313" key="7">
    <source>
        <dbReference type="EMBL" id="KAF0771641.1"/>
    </source>
</evidence>
<organism evidence="7 8">
    <name type="scientific">Aphis craccivora</name>
    <name type="common">Cowpea aphid</name>
    <dbReference type="NCBI Taxonomy" id="307492"/>
    <lineage>
        <taxon>Eukaryota</taxon>
        <taxon>Metazoa</taxon>
        <taxon>Ecdysozoa</taxon>
        <taxon>Arthropoda</taxon>
        <taxon>Hexapoda</taxon>
        <taxon>Insecta</taxon>
        <taxon>Pterygota</taxon>
        <taxon>Neoptera</taxon>
        <taxon>Paraneoptera</taxon>
        <taxon>Hemiptera</taxon>
        <taxon>Sternorrhyncha</taxon>
        <taxon>Aphidomorpha</taxon>
        <taxon>Aphidoidea</taxon>
        <taxon>Aphididae</taxon>
        <taxon>Aphidini</taxon>
        <taxon>Aphis</taxon>
        <taxon>Aphis</taxon>
    </lineage>
</organism>
<accession>A0A6G0ZKP1</accession>
<sequence length="541" mass="63823">MLYYFNFLVRLTMSLREAFKPKSLKISTTFIDADGREKQIETREDEEQSQKLQEIIDLLIAAGYFRARIKGLSPFDKIVGGLTWCIDNCNVDLDIDLHFDESLVIGQKIALTEKIVSVLPKMKCPYQVEPHQIQGLDYIHVFPVIQWLVKRSIEKRKERGEFLMLYAANQFDKLNCFKNVLESESKRKEKCLHLKYIYLFQKCLTGNRTNRSFHKEEQRIMECINDTSEPESIESCEWFIKKPFDANDFLETVMTDEEKIAKLKEENQKLAEELAQAQEETNNIESKIEEITLQNNNMGDDRKREHEKIKILLTEYERVKEAEENFQKECEIKMEEYQQKIKYSQETNALLEEPVEDDTELKEELDNIRNMVEAARTKLSKKARAVGLMKRKLDQIPDRAELAQYQRRFVELSNEVSARYRETKRHYALYNTLSDVQMYLNKELSLLSSILDAYPEAEKSPDSKERFLRQLENIDISVKQTLDRVENKRNKEQSIKSNLNNQLSTCMSAHRQYLAAVKELETEVQKNLQLQEQIDQLQIEQ</sequence>
<feature type="coiled-coil region" evidence="4">
    <location>
        <begin position="246"/>
        <end position="378"/>
    </location>
</feature>